<evidence type="ECO:0000256" key="8">
    <source>
        <dbReference type="ARBA" id="ARBA00022840"/>
    </source>
</evidence>
<sequence length="476" mass="52510">MDINNITAVYFVGAGGIGMSALIRYFLSKGKKVGGYDKTPSGLTEQLNYEGAAIHYEDNVDLIPDDFTDPVKTLVVYTPAVPEDHSELCYFWGNGFEVMKRARVLGEITGCNRGLCVAGTHGKTTTSSMVAHLLKQSHVDCNAFLGGILKNYDSNLMLSDKSDLTVIEADEFDRSFHWLKPYMAVITAADPDHLDIYGTPEAYRESFEHFTSLIRPDGCLLMKQGINVTPRLQEGVKFYTYTGALDAKELSTFNSQLSTGSPDFYAENVRIGGGEIFFDFVGPDVRIPDIQLGVPVKVNVENGVAAIALAWLNGVTPEEIKHGMATFAGPRRRFDFHLKKENIVLIDDYAHHPAELKASILSVKELYAGRKVTGIFQPHLYTRTRDFAADFAASLSLLDELILLDIYPAREEPIPGVTSQIIFDAVTIADKRLIHKEELLDVVAAEAGKLEVVLMVGAGNIELLVDPVKQILDKKE</sequence>
<evidence type="ECO:0000256" key="6">
    <source>
        <dbReference type="ARBA" id="ARBA00022618"/>
    </source>
</evidence>
<dbReference type="InterPro" id="IPR013221">
    <property type="entry name" value="Mur_ligase_cen"/>
</dbReference>
<evidence type="ECO:0000256" key="9">
    <source>
        <dbReference type="ARBA" id="ARBA00022960"/>
    </source>
</evidence>
<comment type="pathway">
    <text evidence="2 14">Cell wall biogenesis; peptidoglycan biosynthesis.</text>
</comment>
<comment type="subcellular location">
    <subcellularLocation>
        <location evidence="1 14">Cytoplasm</location>
    </subcellularLocation>
</comment>
<evidence type="ECO:0000256" key="12">
    <source>
        <dbReference type="ARBA" id="ARBA00023316"/>
    </source>
</evidence>
<protein>
    <recommendedName>
        <fullName evidence="3 14">UDP-N-acetylmuramate--L-alanine ligase</fullName>
        <ecNumber evidence="3 14">6.3.2.8</ecNumber>
    </recommendedName>
    <alternativeName>
        <fullName evidence="14">UDP-N-acetylmuramoyl-L-alanine synthetase</fullName>
    </alternativeName>
</protein>
<dbReference type="GO" id="GO:0005737">
    <property type="term" value="C:cytoplasm"/>
    <property type="evidence" value="ECO:0007669"/>
    <property type="project" value="UniProtKB-SubCell"/>
</dbReference>
<dbReference type="GO" id="GO:0009252">
    <property type="term" value="P:peptidoglycan biosynthetic process"/>
    <property type="evidence" value="ECO:0007669"/>
    <property type="project" value="UniProtKB-UniRule"/>
</dbReference>
<dbReference type="SUPFAM" id="SSF53623">
    <property type="entry name" value="MurD-like peptide ligases, catalytic domain"/>
    <property type="match status" value="1"/>
</dbReference>
<feature type="domain" description="Mur ligase central" evidence="17">
    <location>
        <begin position="117"/>
        <end position="310"/>
    </location>
</feature>
<feature type="domain" description="Mur ligase C-terminal" evidence="16">
    <location>
        <begin position="332"/>
        <end position="459"/>
    </location>
</feature>
<evidence type="ECO:0000256" key="14">
    <source>
        <dbReference type="HAMAP-Rule" id="MF_00046"/>
    </source>
</evidence>
<dbReference type="InterPro" id="IPR036615">
    <property type="entry name" value="Mur_ligase_C_dom_sf"/>
</dbReference>
<keyword evidence="12 14" id="KW-0961">Cell wall biogenesis/degradation</keyword>
<dbReference type="RefSeq" id="WP_122203964.1">
    <property type="nucleotide sequence ID" value="NZ_QRPL01000001.1"/>
</dbReference>
<evidence type="ECO:0000256" key="3">
    <source>
        <dbReference type="ARBA" id="ARBA00012211"/>
    </source>
</evidence>
<evidence type="ECO:0000256" key="2">
    <source>
        <dbReference type="ARBA" id="ARBA00004752"/>
    </source>
</evidence>
<keyword evidence="10 14" id="KW-0573">Peptidoglycan synthesis</keyword>
<dbReference type="SUPFAM" id="SSF51984">
    <property type="entry name" value="MurCD N-terminal domain"/>
    <property type="match status" value="1"/>
</dbReference>
<dbReference type="InterPro" id="IPR005758">
    <property type="entry name" value="UDP-N-AcMur_Ala_ligase_MurC"/>
</dbReference>
<dbReference type="EC" id="6.3.2.8" evidence="3 14"/>
<evidence type="ECO:0000256" key="11">
    <source>
        <dbReference type="ARBA" id="ARBA00023306"/>
    </source>
</evidence>
<comment type="catalytic activity">
    <reaction evidence="13 14">
        <text>UDP-N-acetyl-alpha-D-muramate + L-alanine + ATP = UDP-N-acetyl-alpha-D-muramoyl-L-alanine + ADP + phosphate + H(+)</text>
        <dbReference type="Rhea" id="RHEA:23372"/>
        <dbReference type="ChEBI" id="CHEBI:15378"/>
        <dbReference type="ChEBI" id="CHEBI:30616"/>
        <dbReference type="ChEBI" id="CHEBI:43474"/>
        <dbReference type="ChEBI" id="CHEBI:57972"/>
        <dbReference type="ChEBI" id="CHEBI:70757"/>
        <dbReference type="ChEBI" id="CHEBI:83898"/>
        <dbReference type="ChEBI" id="CHEBI:456216"/>
        <dbReference type="EC" id="6.3.2.8"/>
    </reaction>
</comment>
<dbReference type="GO" id="GO:0071555">
    <property type="term" value="P:cell wall organization"/>
    <property type="evidence" value="ECO:0007669"/>
    <property type="project" value="UniProtKB-KW"/>
</dbReference>
<accession>A0A3R6GKM9</accession>
<feature type="binding site" evidence="14">
    <location>
        <begin position="119"/>
        <end position="125"/>
    </location>
    <ligand>
        <name>ATP</name>
        <dbReference type="ChEBI" id="CHEBI:30616"/>
    </ligand>
</feature>
<gene>
    <name evidence="14" type="primary">murC</name>
    <name evidence="18" type="ORF">DW828_03565</name>
</gene>
<evidence type="ECO:0000256" key="7">
    <source>
        <dbReference type="ARBA" id="ARBA00022741"/>
    </source>
</evidence>
<dbReference type="Pfam" id="PF01225">
    <property type="entry name" value="Mur_ligase"/>
    <property type="match status" value="1"/>
</dbReference>
<dbReference type="HAMAP" id="MF_00046">
    <property type="entry name" value="MurC"/>
    <property type="match status" value="1"/>
</dbReference>
<comment type="function">
    <text evidence="14">Cell wall formation.</text>
</comment>
<dbReference type="Pfam" id="PF02875">
    <property type="entry name" value="Mur_ligase_C"/>
    <property type="match status" value="1"/>
</dbReference>
<dbReference type="NCBIfam" id="TIGR01082">
    <property type="entry name" value="murC"/>
    <property type="match status" value="1"/>
</dbReference>
<dbReference type="Proteomes" id="UP000286260">
    <property type="component" value="Unassembled WGS sequence"/>
</dbReference>
<keyword evidence="4 14" id="KW-0963">Cytoplasm</keyword>
<dbReference type="InterPro" id="IPR000713">
    <property type="entry name" value="Mur_ligase_N"/>
</dbReference>
<keyword evidence="11 14" id="KW-0131">Cell cycle</keyword>
<dbReference type="InterPro" id="IPR004101">
    <property type="entry name" value="Mur_ligase_C"/>
</dbReference>
<dbReference type="SUPFAM" id="SSF53244">
    <property type="entry name" value="MurD-like peptide ligases, peptide-binding domain"/>
    <property type="match status" value="1"/>
</dbReference>
<evidence type="ECO:0000256" key="10">
    <source>
        <dbReference type="ARBA" id="ARBA00022984"/>
    </source>
</evidence>
<evidence type="ECO:0000259" key="15">
    <source>
        <dbReference type="Pfam" id="PF01225"/>
    </source>
</evidence>
<dbReference type="Gene3D" id="3.40.1190.10">
    <property type="entry name" value="Mur-like, catalytic domain"/>
    <property type="match status" value="1"/>
</dbReference>
<keyword evidence="5 14" id="KW-0436">Ligase</keyword>
<dbReference type="EMBL" id="QSII01000003">
    <property type="protein sequence ID" value="RHC89017.1"/>
    <property type="molecule type" value="Genomic_DNA"/>
</dbReference>
<evidence type="ECO:0000259" key="16">
    <source>
        <dbReference type="Pfam" id="PF02875"/>
    </source>
</evidence>
<organism evidence="18 19">
    <name type="scientific">Parabacteroides merdae</name>
    <dbReference type="NCBI Taxonomy" id="46503"/>
    <lineage>
        <taxon>Bacteria</taxon>
        <taxon>Pseudomonadati</taxon>
        <taxon>Bacteroidota</taxon>
        <taxon>Bacteroidia</taxon>
        <taxon>Bacteroidales</taxon>
        <taxon>Tannerellaceae</taxon>
        <taxon>Parabacteroides</taxon>
    </lineage>
</organism>
<dbReference type="UniPathway" id="UPA00219"/>
<dbReference type="PANTHER" id="PTHR43445:SF3">
    <property type="entry name" value="UDP-N-ACETYLMURAMATE--L-ALANINE LIGASE"/>
    <property type="match status" value="1"/>
</dbReference>
<evidence type="ECO:0000259" key="17">
    <source>
        <dbReference type="Pfam" id="PF08245"/>
    </source>
</evidence>
<evidence type="ECO:0000256" key="5">
    <source>
        <dbReference type="ARBA" id="ARBA00022598"/>
    </source>
</evidence>
<dbReference type="AlphaFoldDB" id="A0A3R6GKM9"/>
<evidence type="ECO:0000256" key="13">
    <source>
        <dbReference type="ARBA" id="ARBA00047833"/>
    </source>
</evidence>
<dbReference type="Gene3D" id="3.40.50.720">
    <property type="entry name" value="NAD(P)-binding Rossmann-like Domain"/>
    <property type="match status" value="1"/>
</dbReference>
<dbReference type="GO" id="GO:0005524">
    <property type="term" value="F:ATP binding"/>
    <property type="evidence" value="ECO:0007669"/>
    <property type="project" value="UniProtKB-UniRule"/>
</dbReference>
<keyword evidence="9 14" id="KW-0133">Cell shape</keyword>
<dbReference type="Pfam" id="PF08245">
    <property type="entry name" value="Mur_ligase_M"/>
    <property type="match status" value="1"/>
</dbReference>
<name>A0A3R6GKM9_9BACT</name>
<keyword evidence="6 14" id="KW-0132">Cell division</keyword>
<dbReference type="InterPro" id="IPR050061">
    <property type="entry name" value="MurCDEF_pg_biosynth"/>
</dbReference>
<dbReference type="GO" id="GO:0008360">
    <property type="term" value="P:regulation of cell shape"/>
    <property type="evidence" value="ECO:0007669"/>
    <property type="project" value="UniProtKB-KW"/>
</dbReference>
<comment type="caution">
    <text evidence="18">The sequence shown here is derived from an EMBL/GenBank/DDBJ whole genome shotgun (WGS) entry which is preliminary data.</text>
</comment>
<evidence type="ECO:0000313" key="18">
    <source>
        <dbReference type="EMBL" id="RHC89017.1"/>
    </source>
</evidence>
<keyword evidence="7 14" id="KW-0547">Nucleotide-binding</keyword>
<comment type="similarity">
    <text evidence="14">Belongs to the MurCDEF family.</text>
</comment>
<proteinExistence type="inferred from homology"/>
<feature type="domain" description="Mur ligase N-terminal catalytic" evidence="15">
    <location>
        <begin position="9"/>
        <end position="108"/>
    </location>
</feature>
<dbReference type="InterPro" id="IPR036565">
    <property type="entry name" value="Mur-like_cat_sf"/>
</dbReference>
<dbReference type="PANTHER" id="PTHR43445">
    <property type="entry name" value="UDP-N-ACETYLMURAMATE--L-ALANINE LIGASE-RELATED"/>
    <property type="match status" value="1"/>
</dbReference>
<reference evidence="18 19" key="1">
    <citation type="submission" date="2018-08" db="EMBL/GenBank/DDBJ databases">
        <title>A genome reference for cultivated species of the human gut microbiota.</title>
        <authorList>
            <person name="Zou Y."/>
            <person name="Xue W."/>
            <person name="Luo G."/>
        </authorList>
    </citation>
    <scope>NUCLEOTIDE SEQUENCE [LARGE SCALE GENOMIC DNA]</scope>
    <source>
        <strain evidence="18 19">AM34-17</strain>
    </source>
</reference>
<keyword evidence="8 14" id="KW-0067">ATP-binding</keyword>
<evidence type="ECO:0000313" key="19">
    <source>
        <dbReference type="Proteomes" id="UP000286260"/>
    </source>
</evidence>
<evidence type="ECO:0000256" key="4">
    <source>
        <dbReference type="ARBA" id="ARBA00022490"/>
    </source>
</evidence>
<dbReference type="GO" id="GO:0051301">
    <property type="term" value="P:cell division"/>
    <property type="evidence" value="ECO:0007669"/>
    <property type="project" value="UniProtKB-KW"/>
</dbReference>
<dbReference type="Gene3D" id="3.90.190.20">
    <property type="entry name" value="Mur ligase, C-terminal domain"/>
    <property type="match status" value="1"/>
</dbReference>
<dbReference type="GO" id="GO:0008763">
    <property type="term" value="F:UDP-N-acetylmuramate-L-alanine ligase activity"/>
    <property type="evidence" value="ECO:0007669"/>
    <property type="project" value="UniProtKB-UniRule"/>
</dbReference>
<evidence type="ECO:0000256" key="1">
    <source>
        <dbReference type="ARBA" id="ARBA00004496"/>
    </source>
</evidence>